<evidence type="ECO:0000256" key="5">
    <source>
        <dbReference type="HAMAP-Rule" id="MF_00299"/>
    </source>
</evidence>
<comment type="similarity">
    <text evidence="1 5">Belongs to the KptA/TPT1 family.</text>
</comment>
<dbReference type="STRING" id="393003.SAMN05660461_4733"/>
<sequence length="176" mass="20133">MNNKSISKLLSFILRHSPDTIQLTLDAHGWADVNTLLQQCRANGHHFTMEELETVVAENDKQRFSFNENKTMIRANQGHSLEVSLNLPPATPPEFLYHGTVARFMEQIRKTGLQKMNRQHVHLTDDRATAEKVGSRRGVPHILTIRSGDMHRSGMLFYLSDNGVWLTDEVPVKYIQ</sequence>
<dbReference type="InterPro" id="IPR042081">
    <property type="entry name" value="RNA_2'-PTrans_C"/>
</dbReference>
<dbReference type="PANTHER" id="PTHR12684:SF2">
    <property type="entry name" value="TRNA 2'-PHOSPHOTRANSFERASE 1"/>
    <property type="match status" value="1"/>
</dbReference>
<dbReference type="InterPro" id="IPR022928">
    <property type="entry name" value="RNA_2'-PTrans_KptA"/>
</dbReference>
<dbReference type="GO" id="GO:0006388">
    <property type="term" value="P:tRNA splicing, via endonucleolytic cleavage and ligation"/>
    <property type="evidence" value="ECO:0007669"/>
    <property type="project" value="UniProtKB-UniRule"/>
</dbReference>
<evidence type="ECO:0000256" key="4">
    <source>
        <dbReference type="ARBA" id="ARBA00025212"/>
    </source>
</evidence>
<dbReference type="AlphaFoldDB" id="A0A1T5P869"/>
<dbReference type="Pfam" id="PF01885">
    <property type="entry name" value="PTS_2-RNA"/>
    <property type="match status" value="1"/>
</dbReference>
<dbReference type="EMBL" id="FUZZ01000004">
    <property type="protein sequence ID" value="SKD08856.1"/>
    <property type="molecule type" value="Genomic_DNA"/>
</dbReference>
<dbReference type="HAMAP" id="MF_00299">
    <property type="entry name" value="KptA"/>
    <property type="match status" value="1"/>
</dbReference>
<dbReference type="InterPro" id="IPR042080">
    <property type="entry name" value="RNA_2'-PTrans_N"/>
</dbReference>
<evidence type="ECO:0000313" key="7">
    <source>
        <dbReference type="Proteomes" id="UP000190166"/>
    </source>
</evidence>
<dbReference type="RefSeq" id="WP_079472015.1">
    <property type="nucleotide sequence ID" value="NZ_FUZZ01000004.1"/>
</dbReference>
<evidence type="ECO:0000256" key="1">
    <source>
        <dbReference type="ARBA" id="ARBA00009836"/>
    </source>
</evidence>
<name>A0A1T5P869_9BACT</name>
<evidence type="ECO:0000256" key="2">
    <source>
        <dbReference type="ARBA" id="ARBA00022679"/>
    </source>
</evidence>
<keyword evidence="2 5" id="KW-0808">Transferase</keyword>
<gene>
    <name evidence="5" type="primary">kptA</name>
    <name evidence="6" type="ORF">SAMN05660461_4733</name>
</gene>
<comment type="function">
    <text evidence="4 5">Removes the 2'-phosphate from RNA via an intermediate in which the phosphate is ADP-ribosylated by NAD followed by a presumed transesterification to release the RNA and generate ADP-ribose 1''-2''-cyclic phosphate (APPR&gt;P). May function as an ADP-ribosylase.</text>
</comment>
<dbReference type="Proteomes" id="UP000190166">
    <property type="component" value="Unassembled WGS sequence"/>
</dbReference>
<dbReference type="InterPro" id="IPR002745">
    <property type="entry name" value="Ptrans_KptA/Tpt1"/>
</dbReference>
<protein>
    <recommendedName>
        <fullName evidence="5">Probable RNA 2'-phosphotransferase</fullName>
        <ecNumber evidence="5">2.7.1.-</ecNumber>
    </recommendedName>
</protein>
<dbReference type="GO" id="GO:0000215">
    <property type="term" value="F:tRNA 2'-phosphotransferase activity"/>
    <property type="evidence" value="ECO:0007669"/>
    <property type="project" value="TreeGrafter"/>
</dbReference>
<dbReference type="Gene3D" id="3.20.170.30">
    <property type="match status" value="1"/>
</dbReference>
<accession>A0A1T5P869</accession>
<keyword evidence="7" id="KW-1185">Reference proteome</keyword>
<dbReference type="PANTHER" id="PTHR12684">
    <property type="entry name" value="PUTATIVE PHOSPHOTRANSFERASE"/>
    <property type="match status" value="1"/>
</dbReference>
<dbReference type="Gene3D" id="1.10.10.970">
    <property type="entry name" value="RNA 2'-phosphotransferase, Tpt1/KptA family, N-terminal domain"/>
    <property type="match status" value="1"/>
</dbReference>
<evidence type="ECO:0000313" key="6">
    <source>
        <dbReference type="EMBL" id="SKD08856.1"/>
    </source>
</evidence>
<evidence type="ECO:0000256" key="3">
    <source>
        <dbReference type="ARBA" id="ARBA00023027"/>
    </source>
</evidence>
<dbReference type="NCBIfam" id="NF002014">
    <property type="entry name" value="PRK00819.1-4"/>
    <property type="match status" value="1"/>
</dbReference>
<proteinExistence type="inferred from homology"/>
<dbReference type="GO" id="GO:0003950">
    <property type="term" value="F:NAD+ poly-ADP-ribosyltransferase activity"/>
    <property type="evidence" value="ECO:0007669"/>
    <property type="project" value="InterPro"/>
</dbReference>
<dbReference type="SUPFAM" id="SSF56399">
    <property type="entry name" value="ADP-ribosylation"/>
    <property type="match status" value="1"/>
</dbReference>
<organism evidence="6 7">
    <name type="scientific">Chitinophaga ginsengisegetis</name>
    <dbReference type="NCBI Taxonomy" id="393003"/>
    <lineage>
        <taxon>Bacteria</taxon>
        <taxon>Pseudomonadati</taxon>
        <taxon>Bacteroidota</taxon>
        <taxon>Chitinophagia</taxon>
        <taxon>Chitinophagales</taxon>
        <taxon>Chitinophagaceae</taxon>
        <taxon>Chitinophaga</taxon>
    </lineage>
</organism>
<reference evidence="6 7" key="1">
    <citation type="submission" date="2017-02" db="EMBL/GenBank/DDBJ databases">
        <authorList>
            <person name="Peterson S.W."/>
        </authorList>
    </citation>
    <scope>NUCLEOTIDE SEQUENCE [LARGE SCALE GENOMIC DNA]</scope>
    <source>
        <strain evidence="6 7">DSM 18108</strain>
    </source>
</reference>
<dbReference type="EC" id="2.7.1.-" evidence="5"/>
<keyword evidence="3 5" id="KW-0520">NAD</keyword>